<keyword evidence="5 7" id="KW-1133">Transmembrane helix</keyword>
<protein>
    <submittedName>
        <fullName evidence="9">Permease of the drug/metabolite transporter (DMT) superfamily</fullName>
    </submittedName>
</protein>
<keyword evidence="3" id="KW-1003">Cell membrane</keyword>
<feature type="domain" description="EamA" evidence="8">
    <location>
        <begin position="153"/>
        <end position="283"/>
    </location>
</feature>
<evidence type="ECO:0000256" key="7">
    <source>
        <dbReference type="SAM" id="Phobius"/>
    </source>
</evidence>
<dbReference type="Proteomes" id="UP000186102">
    <property type="component" value="Unassembled WGS sequence"/>
</dbReference>
<keyword evidence="6 7" id="KW-0472">Membrane</keyword>
<feature type="transmembrane region" description="Helical" evidence="7">
    <location>
        <begin position="241"/>
        <end position="260"/>
    </location>
</feature>
<feature type="transmembrane region" description="Helical" evidence="7">
    <location>
        <begin position="119"/>
        <end position="136"/>
    </location>
</feature>
<evidence type="ECO:0000256" key="3">
    <source>
        <dbReference type="ARBA" id="ARBA00022475"/>
    </source>
</evidence>
<name>A0A1Q8R191_9FIRM</name>
<evidence type="ECO:0000259" key="8">
    <source>
        <dbReference type="Pfam" id="PF00892"/>
    </source>
</evidence>
<keyword evidence="4 7" id="KW-0812">Transmembrane</keyword>
<evidence type="ECO:0000313" key="9">
    <source>
        <dbReference type="EMBL" id="OLN33379.1"/>
    </source>
</evidence>
<gene>
    <name evidence="9" type="ORF">DSOL_0625</name>
</gene>
<dbReference type="Pfam" id="PF00892">
    <property type="entry name" value="EamA"/>
    <property type="match status" value="2"/>
</dbReference>
<dbReference type="EMBL" id="MLBF01000003">
    <property type="protein sequence ID" value="OLN33379.1"/>
    <property type="molecule type" value="Genomic_DNA"/>
</dbReference>
<keyword evidence="10" id="KW-1185">Reference proteome</keyword>
<evidence type="ECO:0000313" key="10">
    <source>
        <dbReference type="Proteomes" id="UP000186102"/>
    </source>
</evidence>
<accession>A0A1Q8R191</accession>
<feature type="transmembrane region" description="Helical" evidence="7">
    <location>
        <begin position="211"/>
        <end position="229"/>
    </location>
</feature>
<dbReference type="InterPro" id="IPR000620">
    <property type="entry name" value="EamA_dom"/>
</dbReference>
<comment type="caution">
    <text evidence="9">The sequence shown here is derived from an EMBL/GenBank/DDBJ whole genome shotgun (WGS) entry which is preliminary data.</text>
</comment>
<reference evidence="9 10" key="1">
    <citation type="submission" date="2016-09" db="EMBL/GenBank/DDBJ databases">
        <title>Complete genome of Desulfosporosinus sp. OL.</title>
        <authorList>
            <person name="Mardanov A."/>
            <person name="Beletsky A."/>
            <person name="Panova A."/>
            <person name="Karnachuk O."/>
            <person name="Ravin N."/>
        </authorList>
    </citation>
    <scope>NUCLEOTIDE SEQUENCE [LARGE SCALE GENOMIC DNA]</scope>
    <source>
        <strain evidence="9 10">OL</strain>
    </source>
</reference>
<comment type="subcellular location">
    <subcellularLocation>
        <location evidence="1">Cell membrane</location>
        <topology evidence="1">Multi-pass membrane protein</topology>
    </subcellularLocation>
</comment>
<dbReference type="InterPro" id="IPR050638">
    <property type="entry name" value="AA-Vitamin_Transporters"/>
</dbReference>
<dbReference type="OrthoDB" id="9799821at2"/>
<dbReference type="AlphaFoldDB" id="A0A1Q8R191"/>
<evidence type="ECO:0000256" key="5">
    <source>
        <dbReference type="ARBA" id="ARBA00022989"/>
    </source>
</evidence>
<organism evidence="9 10">
    <name type="scientific">Desulfosporosinus metallidurans</name>
    <dbReference type="NCBI Taxonomy" id="1888891"/>
    <lineage>
        <taxon>Bacteria</taxon>
        <taxon>Bacillati</taxon>
        <taxon>Bacillota</taxon>
        <taxon>Clostridia</taxon>
        <taxon>Eubacteriales</taxon>
        <taxon>Desulfitobacteriaceae</taxon>
        <taxon>Desulfosporosinus</taxon>
    </lineage>
</organism>
<feature type="transmembrane region" description="Helical" evidence="7">
    <location>
        <begin position="178"/>
        <end position="199"/>
    </location>
</feature>
<evidence type="ECO:0000256" key="2">
    <source>
        <dbReference type="ARBA" id="ARBA00007362"/>
    </source>
</evidence>
<evidence type="ECO:0000256" key="6">
    <source>
        <dbReference type="ARBA" id="ARBA00023136"/>
    </source>
</evidence>
<dbReference type="STRING" id="1888891.DSOL_0625"/>
<evidence type="ECO:0000256" key="4">
    <source>
        <dbReference type="ARBA" id="ARBA00022692"/>
    </source>
</evidence>
<feature type="domain" description="EamA" evidence="8">
    <location>
        <begin position="4"/>
        <end position="135"/>
    </location>
</feature>
<feature type="transmembrane region" description="Helical" evidence="7">
    <location>
        <begin position="266"/>
        <end position="283"/>
    </location>
</feature>
<dbReference type="SUPFAM" id="SSF103481">
    <property type="entry name" value="Multidrug resistance efflux transporter EmrE"/>
    <property type="match status" value="2"/>
</dbReference>
<feature type="transmembrane region" description="Helical" evidence="7">
    <location>
        <begin position="36"/>
        <end position="53"/>
    </location>
</feature>
<feature type="transmembrane region" description="Helical" evidence="7">
    <location>
        <begin position="65"/>
        <end position="84"/>
    </location>
</feature>
<evidence type="ECO:0000256" key="1">
    <source>
        <dbReference type="ARBA" id="ARBA00004651"/>
    </source>
</evidence>
<proteinExistence type="inferred from homology"/>
<dbReference type="InterPro" id="IPR037185">
    <property type="entry name" value="EmrE-like"/>
</dbReference>
<comment type="similarity">
    <text evidence="2">Belongs to the EamA transporter family.</text>
</comment>
<dbReference type="PANTHER" id="PTHR32322:SF18">
    <property type="entry name" value="S-ADENOSYLMETHIONINE_S-ADENOSYLHOMOCYSTEINE TRANSPORTER"/>
    <property type="match status" value="1"/>
</dbReference>
<feature type="transmembrane region" description="Helical" evidence="7">
    <location>
        <begin position="148"/>
        <end position="166"/>
    </location>
</feature>
<dbReference type="RefSeq" id="WP_075363437.1">
    <property type="nucleotide sequence ID" value="NZ_MLBF01000003.1"/>
</dbReference>
<dbReference type="GO" id="GO:0005886">
    <property type="term" value="C:plasma membrane"/>
    <property type="evidence" value="ECO:0007669"/>
    <property type="project" value="UniProtKB-SubCell"/>
</dbReference>
<sequence>MKRAVGLLVLATILWSGNYICGRFLATALPATLLNTIRWAISTAILFGILAINKKEIPIFTRWKEFLILGFFGIFAFSTLNYMGLRLISASQAGMISAGTPVAILLFTSLILEEHIKGKSWLGTIVSLIGVVLLFMGKKGDAFNGSWLGGLETLLAGCTWALYTVFGKKFGKNTDPLTMTAGAAFYGTLFSALSCIVTVQPNMIHMTASAWLAVIYVSTLASVGAFYAWNAGVKVLSASKAAPYLNLLPVFTVVLGVLVLKEQISGTSFVGGVITILGAILATL</sequence>
<dbReference type="PANTHER" id="PTHR32322">
    <property type="entry name" value="INNER MEMBRANE TRANSPORTER"/>
    <property type="match status" value="1"/>
</dbReference>